<reference evidence="2 3" key="1">
    <citation type="submission" date="2020-10" db="EMBL/GenBank/DDBJ databases">
        <title>The Coptis chinensis genome and diversification of protoberbering-type alkaloids.</title>
        <authorList>
            <person name="Wang B."/>
            <person name="Shu S."/>
            <person name="Song C."/>
            <person name="Liu Y."/>
        </authorList>
    </citation>
    <scope>NUCLEOTIDE SEQUENCE [LARGE SCALE GENOMIC DNA]</scope>
    <source>
        <strain evidence="2">HL-2020</strain>
        <tissue evidence="2">Leaf</tissue>
    </source>
</reference>
<dbReference type="OrthoDB" id="1874403at2759"/>
<protein>
    <recommendedName>
        <fullName evidence="1">NERD domain-containing protein</fullName>
    </recommendedName>
</protein>
<name>A0A835M8T1_9MAGN</name>
<dbReference type="PANTHER" id="PTHR35287">
    <property type="entry name" value="SI:ZFOS-911D5.4"/>
    <property type="match status" value="1"/>
</dbReference>
<evidence type="ECO:0000313" key="3">
    <source>
        <dbReference type="Proteomes" id="UP000631114"/>
    </source>
</evidence>
<dbReference type="Pfam" id="PF08378">
    <property type="entry name" value="NERD"/>
    <property type="match status" value="1"/>
</dbReference>
<feature type="domain" description="NERD" evidence="1">
    <location>
        <begin position="30"/>
        <end position="145"/>
    </location>
</feature>
<proteinExistence type="predicted"/>
<sequence>MWAELLCGLVIYKLLKRFFYDDDTFDLETSKSDSIFSVADRIQKVYGGKVFLGLRIPDADTSSRQNIDIVLVTKREAVVISVKDFPGSVTIDKYGSWIVTEKNKTEKFTDPVVEVKRQVGVLEGYLEQRGVALPDEYLSGKVILTNPKSSSIHSINFPSEVISFDQWVKLKPEQKSMLSSWIKDAFCGGKKEMQDAIHQQLHFILGSAPMWDRLELKENKNLLGEFLEFKGKPADIQSLRNIKRSKVSRFIIQKSSMFGLARSTIQLLYSARDYRNEGDSVSDWKEITVRSSTEVLFQPHNSSKVSKFKLSSITSMSLSA</sequence>
<organism evidence="2 3">
    <name type="scientific">Coptis chinensis</name>
    <dbReference type="NCBI Taxonomy" id="261450"/>
    <lineage>
        <taxon>Eukaryota</taxon>
        <taxon>Viridiplantae</taxon>
        <taxon>Streptophyta</taxon>
        <taxon>Embryophyta</taxon>
        <taxon>Tracheophyta</taxon>
        <taxon>Spermatophyta</taxon>
        <taxon>Magnoliopsida</taxon>
        <taxon>Ranunculales</taxon>
        <taxon>Ranunculaceae</taxon>
        <taxon>Coptidoideae</taxon>
        <taxon>Coptis</taxon>
    </lineage>
</organism>
<evidence type="ECO:0000259" key="1">
    <source>
        <dbReference type="PROSITE" id="PS50965"/>
    </source>
</evidence>
<dbReference type="PROSITE" id="PS50965">
    <property type="entry name" value="NERD"/>
    <property type="match status" value="1"/>
</dbReference>
<accession>A0A835M8T1</accession>
<keyword evidence="3" id="KW-1185">Reference proteome</keyword>
<dbReference type="EMBL" id="JADFTS010000001">
    <property type="protein sequence ID" value="KAF9623873.1"/>
    <property type="molecule type" value="Genomic_DNA"/>
</dbReference>
<evidence type="ECO:0000313" key="2">
    <source>
        <dbReference type="EMBL" id="KAF9623873.1"/>
    </source>
</evidence>
<dbReference type="PANTHER" id="PTHR35287:SF1">
    <property type="entry name" value="SI:ZFOS-911D5.4"/>
    <property type="match status" value="1"/>
</dbReference>
<gene>
    <name evidence="2" type="ORF">IFM89_005641</name>
</gene>
<comment type="caution">
    <text evidence="2">The sequence shown here is derived from an EMBL/GenBank/DDBJ whole genome shotgun (WGS) entry which is preliminary data.</text>
</comment>
<dbReference type="InterPro" id="IPR011528">
    <property type="entry name" value="NERD"/>
</dbReference>
<dbReference type="Proteomes" id="UP000631114">
    <property type="component" value="Unassembled WGS sequence"/>
</dbReference>
<dbReference type="AlphaFoldDB" id="A0A835M8T1"/>